<dbReference type="SUPFAM" id="SSF53756">
    <property type="entry name" value="UDP-Glycosyltransferase/glycogen phosphorylase"/>
    <property type="match status" value="1"/>
</dbReference>
<feature type="domain" description="Glycosyltransferase subfamily 4-like N-terminal" evidence="2">
    <location>
        <begin position="12"/>
        <end position="159"/>
    </location>
</feature>
<sequence length="366" mass="41033">MKILHTESSMHWGGQEFRTLLEHNYLNEHQHESWLICHPESQLYQKAVTTGAKNIIAMNLSKAWRLDIALRLLLICKLKRINVINSHSAKDSLLCLLAYLFGTPLVRSRQITNSIRKKFSYSHCCSHILAAADIIKSMLINAGVDQKKITVIGEGVDLQEFNPNVDSDYLKKEFNIQPNDKVIINIGMIRADKGQKYFLDAAIKILKLRTDVKFFLIGEATEASKPFERELIESISQHKIADHFVMTGYRNDVAAFIHLSDLVVVASIGTEAQSRIVPQSFATSRTVVTTNAGGLTELVSHEANGLVVPPSNAEAMSEAIIRLLDNQALKHKLESAAYTMAINQLSFEQMMTKTITLYTQLTSPHC</sequence>
<organism evidence="3">
    <name type="scientific">mine drainage metagenome</name>
    <dbReference type="NCBI Taxonomy" id="410659"/>
    <lineage>
        <taxon>unclassified sequences</taxon>
        <taxon>metagenomes</taxon>
        <taxon>ecological metagenomes</taxon>
    </lineage>
</organism>
<dbReference type="InterPro" id="IPR001296">
    <property type="entry name" value="Glyco_trans_1"/>
</dbReference>
<dbReference type="InterPro" id="IPR028098">
    <property type="entry name" value="Glyco_trans_4-like_N"/>
</dbReference>
<dbReference type="CDD" id="cd03801">
    <property type="entry name" value="GT4_PimA-like"/>
    <property type="match status" value="1"/>
</dbReference>
<dbReference type="GO" id="GO:0016757">
    <property type="term" value="F:glycosyltransferase activity"/>
    <property type="evidence" value="ECO:0007669"/>
    <property type="project" value="UniProtKB-KW"/>
</dbReference>
<comment type="caution">
    <text evidence="3">The sequence shown here is derived from an EMBL/GenBank/DDBJ whole genome shotgun (WGS) entry which is preliminary data.</text>
</comment>
<reference evidence="3" key="1">
    <citation type="submission" date="2016-10" db="EMBL/GenBank/DDBJ databases">
        <title>Sequence of Gallionella enrichment culture.</title>
        <authorList>
            <person name="Poehlein A."/>
            <person name="Muehling M."/>
            <person name="Daniel R."/>
        </authorList>
    </citation>
    <scope>NUCLEOTIDE SEQUENCE</scope>
</reference>
<dbReference type="PANTHER" id="PTHR12526:SF630">
    <property type="entry name" value="GLYCOSYLTRANSFERASE"/>
    <property type="match status" value="1"/>
</dbReference>
<dbReference type="PANTHER" id="PTHR12526">
    <property type="entry name" value="GLYCOSYLTRANSFERASE"/>
    <property type="match status" value="1"/>
</dbReference>
<keyword evidence="3" id="KW-0328">Glycosyltransferase</keyword>
<proteinExistence type="predicted"/>
<dbReference type="Gene3D" id="3.40.50.2000">
    <property type="entry name" value="Glycogen Phosphorylase B"/>
    <property type="match status" value="2"/>
</dbReference>
<dbReference type="AlphaFoldDB" id="A0A1J5S4B3"/>
<dbReference type="Pfam" id="PF00534">
    <property type="entry name" value="Glycos_transf_1"/>
    <property type="match status" value="1"/>
</dbReference>
<protein>
    <submittedName>
        <fullName evidence="3">Alpha-D-kanosaminyltransferase</fullName>
        <ecNumber evidence="3">2.4.1.301</ecNumber>
    </submittedName>
</protein>
<name>A0A1J5S4B3_9ZZZZ</name>
<evidence type="ECO:0000259" key="1">
    <source>
        <dbReference type="Pfam" id="PF00534"/>
    </source>
</evidence>
<evidence type="ECO:0000313" key="3">
    <source>
        <dbReference type="EMBL" id="OIR02827.1"/>
    </source>
</evidence>
<keyword evidence="3" id="KW-0808">Transferase</keyword>
<dbReference type="Pfam" id="PF13439">
    <property type="entry name" value="Glyco_transf_4"/>
    <property type="match status" value="1"/>
</dbReference>
<evidence type="ECO:0000259" key="2">
    <source>
        <dbReference type="Pfam" id="PF13439"/>
    </source>
</evidence>
<gene>
    <name evidence="3" type="primary">kanE_5</name>
    <name evidence="3" type="ORF">GALL_150350</name>
</gene>
<dbReference type="EC" id="2.4.1.301" evidence="3"/>
<accession>A0A1J5S4B3</accession>
<feature type="domain" description="Glycosyl transferase family 1" evidence="1">
    <location>
        <begin position="170"/>
        <end position="339"/>
    </location>
</feature>
<dbReference type="EMBL" id="MLJW01000071">
    <property type="protein sequence ID" value="OIR02827.1"/>
    <property type="molecule type" value="Genomic_DNA"/>
</dbReference>